<feature type="region of interest" description="Disordered" evidence="1">
    <location>
        <begin position="85"/>
        <end position="104"/>
    </location>
</feature>
<evidence type="ECO:0000256" key="1">
    <source>
        <dbReference type="SAM" id="MobiDB-lite"/>
    </source>
</evidence>
<proteinExistence type="predicted"/>
<evidence type="ECO:0000313" key="3">
    <source>
        <dbReference type="Proteomes" id="UP000285405"/>
    </source>
</evidence>
<gene>
    <name evidence="2" type="ORF">GcC1_081034</name>
</gene>
<dbReference type="OrthoDB" id="5367448at2759"/>
<organism evidence="2 3">
    <name type="scientific">Golovinomyces cichoracearum</name>
    <dbReference type="NCBI Taxonomy" id="62708"/>
    <lineage>
        <taxon>Eukaryota</taxon>
        <taxon>Fungi</taxon>
        <taxon>Dikarya</taxon>
        <taxon>Ascomycota</taxon>
        <taxon>Pezizomycotina</taxon>
        <taxon>Leotiomycetes</taxon>
        <taxon>Erysiphales</taxon>
        <taxon>Erysiphaceae</taxon>
        <taxon>Golovinomyces</taxon>
    </lineage>
</organism>
<dbReference type="EMBL" id="MCBR01008180">
    <property type="protein sequence ID" value="RKF74974.1"/>
    <property type="molecule type" value="Genomic_DNA"/>
</dbReference>
<sequence>MPRFPPLILMTTSELALRSLHLKLYPSPTSFAQRREVLRIISKYGEYHPVSPVGNAFLAIFSTTVAAQAVLNASPIRYRIISAHNSTGNENKSSPSSDATTVGSNEQEFVLSISPTTFSHEKFLHSRVTNPLHDRFFPMLPRMSLIASALSRHIPHNTLSGTGLMDWDTGRGRGIQYVRNTGPTKTPRCMAADIIKP</sequence>
<accession>A0A420IKA4</accession>
<evidence type="ECO:0000313" key="2">
    <source>
        <dbReference type="EMBL" id="RKF74974.1"/>
    </source>
</evidence>
<protein>
    <submittedName>
        <fullName evidence="2">Putative pal1-like protein</fullName>
    </submittedName>
</protein>
<dbReference type="Proteomes" id="UP000285405">
    <property type="component" value="Unassembled WGS sequence"/>
</dbReference>
<name>A0A420IKA4_9PEZI</name>
<reference evidence="2 3" key="1">
    <citation type="journal article" date="2018" name="BMC Genomics">
        <title>Comparative genome analyses reveal sequence features reflecting distinct modes of host-adaptation between dicot and monocot powdery mildew.</title>
        <authorList>
            <person name="Wu Y."/>
            <person name="Ma X."/>
            <person name="Pan Z."/>
            <person name="Kale S.D."/>
            <person name="Song Y."/>
            <person name="King H."/>
            <person name="Zhang Q."/>
            <person name="Presley C."/>
            <person name="Deng X."/>
            <person name="Wei C.I."/>
            <person name="Xiao S."/>
        </authorList>
    </citation>
    <scope>NUCLEOTIDE SEQUENCE [LARGE SCALE GENOMIC DNA]</scope>
    <source>
        <strain evidence="2">UCSC1</strain>
    </source>
</reference>
<dbReference type="AlphaFoldDB" id="A0A420IKA4"/>
<comment type="caution">
    <text evidence="2">The sequence shown here is derived from an EMBL/GenBank/DDBJ whole genome shotgun (WGS) entry which is preliminary data.</text>
</comment>